<evidence type="ECO:0000259" key="3">
    <source>
        <dbReference type="Pfam" id="PF01055"/>
    </source>
</evidence>
<dbReference type="Pfam" id="PF21365">
    <property type="entry name" value="Glyco_hydro_31_3rd"/>
    <property type="match status" value="1"/>
</dbReference>
<dbReference type="InterPro" id="IPR000322">
    <property type="entry name" value="Glyco_hydro_31_TIM"/>
</dbReference>
<dbReference type="InterPro" id="IPR017853">
    <property type="entry name" value="GH"/>
</dbReference>
<dbReference type="SUPFAM" id="SSF74650">
    <property type="entry name" value="Galactose mutarotase-like"/>
    <property type="match status" value="1"/>
</dbReference>
<dbReference type="SUPFAM" id="SSF51445">
    <property type="entry name" value="(Trans)glycosidases"/>
    <property type="match status" value="1"/>
</dbReference>
<dbReference type="PANTHER" id="PTHR46959">
    <property type="entry name" value="SULFOQUINOVOSIDASE"/>
    <property type="match status" value="1"/>
</dbReference>
<comment type="similarity">
    <text evidence="1 2">Belongs to the glycosyl hydrolase 31 family.</text>
</comment>
<dbReference type="CDD" id="cd14752">
    <property type="entry name" value="GH31_N"/>
    <property type="match status" value="1"/>
</dbReference>
<comment type="caution">
    <text evidence="6">The sequence shown here is derived from an EMBL/GenBank/DDBJ whole genome shotgun (WGS) entry which is preliminary data.</text>
</comment>
<dbReference type="EMBL" id="BMOD01000004">
    <property type="protein sequence ID" value="GGJ29715.1"/>
    <property type="molecule type" value="Genomic_DNA"/>
</dbReference>
<keyword evidence="2" id="KW-0378">Hydrolase</keyword>
<sequence>MLAFGALLVGAGAYFATNSALTLYAQRQIQGDLFNTLGNQRISLGAFLIRWDGHALQVSHALAPGRTLFSTLSDQGFIASAIGEEDVTDSRGSFEVSDQRFNTCRDQTMKQVIHNAGYVLFKGKLRCAGGGQIPYELAFALKSSNQLGFSIKIDDPRYNRLYLTYASDPDEHFYGFGEQFSKFDLKGQRLPIFVQEQGIGRGLQPLTFGADTVAKSGGSWDATYISVPHYLTSKLRSLVLENSEYMVFDLRKKDRVHVQLFSGEMHGQILYGDTPIQLIKTYTSFMGRMRALPDWILKGAVVGMQGGTQKVRDIWEKLKKMGTPIAAFWLQDWVGQRETSFGKQLWWNWELDEQRYPEFKKLTADLQQAGIRTLGYFSPFLADASRKPGVKRNLFQEAMDHGYFVRNEDGRPYLLQQTDFRAGLIDFTNQEALAWYTQVAEENLIGNGFSGWMADYGEGLPYDARLYSGSTGKDNHNLYPVMWSIFNRNVLDRQQHPEDSVFFMRSGYTGSPYFSSLFWTGDQLVSWDDRDGIKTAVLAMLSSGLSGFSFNHSDIGGYTTIKNPLQSYTRSKELLMRWMELGAFSTVFRTHEGNRPEDNAQFYSDEETLKQFDRMARVYRAWAFYRIQLVKEAARTGVPVMRPLFLQFPQDQQVLDLTYQEFMLGSELLVAPVLDPGHEEVQVYLPAGTWVEAWTGEVFSHQEGQEVTVKTPMGYPAVFYPQGSRVGEMFRKNLKQQGLMPLESVQEACLKVTPACLP</sequence>
<dbReference type="Gene3D" id="2.60.40.1180">
    <property type="entry name" value="Golgi alpha-mannosidase II"/>
    <property type="match status" value="1"/>
</dbReference>
<dbReference type="InterPro" id="IPR011013">
    <property type="entry name" value="Gal_mutarotase_sf_dom"/>
</dbReference>
<accession>A0ABQ2CZH2</accession>
<dbReference type="SUPFAM" id="SSF51011">
    <property type="entry name" value="Glycosyl hydrolase domain"/>
    <property type="match status" value="1"/>
</dbReference>
<evidence type="ECO:0000259" key="4">
    <source>
        <dbReference type="Pfam" id="PF13802"/>
    </source>
</evidence>
<evidence type="ECO:0000259" key="5">
    <source>
        <dbReference type="Pfam" id="PF21365"/>
    </source>
</evidence>
<dbReference type="Gene3D" id="3.20.20.80">
    <property type="entry name" value="Glycosidases"/>
    <property type="match status" value="1"/>
</dbReference>
<evidence type="ECO:0000313" key="7">
    <source>
        <dbReference type="Proteomes" id="UP000632222"/>
    </source>
</evidence>
<dbReference type="InterPro" id="IPR048395">
    <property type="entry name" value="Glyco_hydro_31_C"/>
</dbReference>
<dbReference type="InterPro" id="IPR025887">
    <property type="entry name" value="Glyco_hydro_31_N_dom"/>
</dbReference>
<feature type="domain" description="Glycoside hydrolase family 31 TIM barrel" evidence="3">
    <location>
        <begin position="308"/>
        <end position="614"/>
    </location>
</feature>
<evidence type="ECO:0000256" key="1">
    <source>
        <dbReference type="ARBA" id="ARBA00007806"/>
    </source>
</evidence>
<dbReference type="Proteomes" id="UP000632222">
    <property type="component" value="Unassembled WGS sequence"/>
</dbReference>
<gene>
    <name evidence="6" type="ORF">GCM10008938_14710</name>
</gene>
<keyword evidence="7" id="KW-1185">Reference proteome</keyword>
<evidence type="ECO:0000256" key="2">
    <source>
        <dbReference type="RuleBase" id="RU361185"/>
    </source>
</evidence>
<keyword evidence="2" id="KW-0326">Glycosidase</keyword>
<dbReference type="Pfam" id="PF13802">
    <property type="entry name" value="Gal_mutarotas_2"/>
    <property type="match status" value="1"/>
</dbReference>
<dbReference type="PANTHER" id="PTHR46959:SF2">
    <property type="entry name" value="SULFOQUINOVOSIDASE"/>
    <property type="match status" value="1"/>
</dbReference>
<dbReference type="Pfam" id="PF01055">
    <property type="entry name" value="Glyco_hydro_31_2nd"/>
    <property type="match status" value="1"/>
</dbReference>
<proteinExistence type="inferred from homology"/>
<evidence type="ECO:0000313" key="6">
    <source>
        <dbReference type="EMBL" id="GGJ29715.1"/>
    </source>
</evidence>
<name>A0ABQ2CZH2_9DEIO</name>
<feature type="domain" description="Glycosyl hydrolase family 31 C-terminal" evidence="5">
    <location>
        <begin position="637"/>
        <end position="723"/>
    </location>
</feature>
<dbReference type="InterPro" id="IPR013780">
    <property type="entry name" value="Glyco_hydro_b"/>
</dbReference>
<reference evidence="7" key="1">
    <citation type="journal article" date="2019" name="Int. J. Syst. Evol. Microbiol.">
        <title>The Global Catalogue of Microorganisms (GCM) 10K type strain sequencing project: providing services to taxonomists for standard genome sequencing and annotation.</title>
        <authorList>
            <consortium name="The Broad Institute Genomics Platform"/>
            <consortium name="The Broad Institute Genome Sequencing Center for Infectious Disease"/>
            <person name="Wu L."/>
            <person name="Ma J."/>
        </authorList>
    </citation>
    <scope>NUCLEOTIDE SEQUENCE [LARGE SCALE GENOMIC DNA]</scope>
    <source>
        <strain evidence="7">JCM 14370</strain>
    </source>
</reference>
<organism evidence="6 7">
    <name type="scientific">Deinococcus roseus</name>
    <dbReference type="NCBI Taxonomy" id="392414"/>
    <lineage>
        <taxon>Bacteria</taxon>
        <taxon>Thermotogati</taxon>
        <taxon>Deinococcota</taxon>
        <taxon>Deinococci</taxon>
        <taxon>Deinococcales</taxon>
        <taxon>Deinococcaceae</taxon>
        <taxon>Deinococcus</taxon>
    </lineage>
</organism>
<dbReference type="NCBIfam" id="NF007746">
    <property type="entry name" value="PRK10426.1"/>
    <property type="match status" value="1"/>
</dbReference>
<feature type="domain" description="Glycoside hydrolase family 31 N-terminal" evidence="4">
    <location>
        <begin position="160"/>
        <end position="249"/>
    </location>
</feature>
<dbReference type="CDD" id="cd06594">
    <property type="entry name" value="GH31_glucosidase_YihQ"/>
    <property type="match status" value="1"/>
</dbReference>
<dbReference type="InterPro" id="IPR052990">
    <property type="entry name" value="Sulfoquinovosidase_GH31"/>
</dbReference>
<dbReference type="InterPro" id="IPR044112">
    <property type="entry name" value="YihQ_TIM-like"/>
</dbReference>
<protein>
    <submittedName>
        <fullName evidence="6">Alpha-glucosidase</fullName>
    </submittedName>
</protein>
<dbReference type="Gene3D" id="2.60.40.1760">
    <property type="entry name" value="glycosyl hydrolase (family 31)"/>
    <property type="match status" value="1"/>
</dbReference>